<reference evidence="2 3" key="2">
    <citation type="submission" date="2018-11" db="EMBL/GenBank/DDBJ databases">
        <authorList>
            <consortium name="Pathogen Informatics"/>
        </authorList>
    </citation>
    <scope>NUCLEOTIDE SEQUENCE [LARGE SCALE GENOMIC DNA]</scope>
    <source>
        <strain evidence="2">Dakar</strain>
        <strain evidence="3">Dakar, Senegal</strain>
    </source>
</reference>
<evidence type="ECO:0000256" key="1">
    <source>
        <dbReference type="SAM" id="MobiDB-lite"/>
    </source>
</evidence>
<keyword evidence="3" id="KW-1185">Reference proteome</keyword>
<dbReference type="Proteomes" id="UP000279833">
    <property type="component" value="Unassembled WGS sequence"/>
</dbReference>
<dbReference type="EMBL" id="UZAK01037396">
    <property type="protein sequence ID" value="VDP58659.1"/>
    <property type="molecule type" value="Genomic_DNA"/>
</dbReference>
<dbReference type="WBParaSite" id="SCUD_0001519101-mRNA-1">
    <property type="protein sequence ID" value="SCUD_0001519101-mRNA-1"/>
    <property type="gene ID" value="SCUD_0001519101"/>
</dbReference>
<organism evidence="4">
    <name type="scientific">Schistosoma curassoni</name>
    <dbReference type="NCBI Taxonomy" id="6186"/>
    <lineage>
        <taxon>Eukaryota</taxon>
        <taxon>Metazoa</taxon>
        <taxon>Spiralia</taxon>
        <taxon>Lophotrochozoa</taxon>
        <taxon>Platyhelminthes</taxon>
        <taxon>Trematoda</taxon>
        <taxon>Digenea</taxon>
        <taxon>Strigeidida</taxon>
        <taxon>Schistosomatoidea</taxon>
        <taxon>Schistosomatidae</taxon>
        <taxon>Schistosoma</taxon>
    </lineage>
</organism>
<accession>A0A183KJI2</accession>
<dbReference type="AlphaFoldDB" id="A0A183KJI2"/>
<gene>
    <name evidence="2" type="ORF">SCUD_LOCUS15188</name>
</gene>
<evidence type="ECO:0000313" key="3">
    <source>
        <dbReference type="Proteomes" id="UP000279833"/>
    </source>
</evidence>
<protein>
    <submittedName>
        <fullName evidence="4">Rad60-SLD domain-containing protein</fullName>
    </submittedName>
</protein>
<evidence type="ECO:0000313" key="2">
    <source>
        <dbReference type="EMBL" id="VDP58659.1"/>
    </source>
</evidence>
<feature type="region of interest" description="Disordered" evidence="1">
    <location>
        <begin position="1"/>
        <end position="29"/>
    </location>
</feature>
<name>A0A183KJI2_9TREM</name>
<feature type="compositionally biased region" description="Polar residues" evidence="1">
    <location>
        <begin position="17"/>
        <end position="29"/>
    </location>
</feature>
<reference evidence="4" key="1">
    <citation type="submission" date="2016-06" db="UniProtKB">
        <authorList>
            <consortium name="WormBaseParasite"/>
        </authorList>
    </citation>
    <scope>IDENTIFICATION</scope>
</reference>
<evidence type="ECO:0000313" key="4">
    <source>
        <dbReference type="WBParaSite" id="SCUD_0001519101-mRNA-1"/>
    </source>
</evidence>
<sequence>MQLNDLDYADDPDLPSHTRQQMQMRTNSVASASASVRFNIHKGKGKILKYNMENTIPITIGGETLEVM</sequence>
<proteinExistence type="predicted"/>